<dbReference type="AlphaFoldDB" id="A0A182NVZ0"/>
<dbReference type="Proteomes" id="UP000075884">
    <property type="component" value="Unassembled WGS sequence"/>
</dbReference>
<keyword evidence="2" id="KW-1185">Reference proteome</keyword>
<dbReference type="EnsemblMetazoa" id="ADIR014081-RA">
    <property type="protein sequence ID" value="ADIR014081-PA"/>
    <property type="gene ID" value="ADIR014081"/>
</dbReference>
<protein>
    <submittedName>
        <fullName evidence="1">Uncharacterized protein</fullName>
    </submittedName>
</protein>
<evidence type="ECO:0000313" key="2">
    <source>
        <dbReference type="Proteomes" id="UP000075884"/>
    </source>
</evidence>
<reference evidence="1" key="2">
    <citation type="submission" date="2020-05" db="UniProtKB">
        <authorList>
            <consortium name="EnsemblMetazoa"/>
        </authorList>
    </citation>
    <scope>IDENTIFICATION</scope>
    <source>
        <strain evidence="1">WRAIR2</strain>
    </source>
</reference>
<name>A0A182NVZ0_9DIPT</name>
<evidence type="ECO:0000313" key="1">
    <source>
        <dbReference type="EnsemblMetazoa" id="ADIR014081-PA"/>
    </source>
</evidence>
<proteinExistence type="predicted"/>
<reference evidence="2" key="1">
    <citation type="submission" date="2013-03" db="EMBL/GenBank/DDBJ databases">
        <title>The Genome Sequence of Anopheles dirus WRAIR2.</title>
        <authorList>
            <consortium name="The Broad Institute Genomics Platform"/>
            <person name="Neafsey D.E."/>
            <person name="Walton C."/>
            <person name="Walker B."/>
            <person name="Young S.K."/>
            <person name="Zeng Q."/>
            <person name="Gargeya S."/>
            <person name="Fitzgerald M."/>
            <person name="Haas B."/>
            <person name="Abouelleil A."/>
            <person name="Allen A.W."/>
            <person name="Alvarado L."/>
            <person name="Arachchi H.M."/>
            <person name="Berlin A.M."/>
            <person name="Chapman S.B."/>
            <person name="Gainer-Dewar J."/>
            <person name="Goldberg J."/>
            <person name="Griggs A."/>
            <person name="Gujja S."/>
            <person name="Hansen M."/>
            <person name="Howarth C."/>
            <person name="Imamovic A."/>
            <person name="Ireland A."/>
            <person name="Larimer J."/>
            <person name="McCowan C."/>
            <person name="Murphy C."/>
            <person name="Pearson M."/>
            <person name="Poon T.W."/>
            <person name="Priest M."/>
            <person name="Roberts A."/>
            <person name="Saif S."/>
            <person name="Shea T."/>
            <person name="Sisk P."/>
            <person name="Sykes S."/>
            <person name="Wortman J."/>
            <person name="Nusbaum C."/>
            <person name="Birren B."/>
        </authorList>
    </citation>
    <scope>NUCLEOTIDE SEQUENCE [LARGE SCALE GENOMIC DNA]</scope>
    <source>
        <strain evidence="2">WRAIR2</strain>
    </source>
</reference>
<dbReference type="VEuPathDB" id="VectorBase:ADIR014081"/>
<accession>A0A182NVZ0</accession>
<sequence length="31" mass="3011">MGATCVAAATSCGLPTGTVVRAGCWAAQEVK</sequence>
<organism evidence="1 2">
    <name type="scientific">Anopheles dirus</name>
    <dbReference type="NCBI Taxonomy" id="7168"/>
    <lineage>
        <taxon>Eukaryota</taxon>
        <taxon>Metazoa</taxon>
        <taxon>Ecdysozoa</taxon>
        <taxon>Arthropoda</taxon>
        <taxon>Hexapoda</taxon>
        <taxon>Insecta</taxon>
        <taxon>Pterygota</taxon>
        <taxon>Neoptera</taxon>
        <taxon>Endopterygota</taxon>
        <taxon>Diptera</taxon>
        <taxon>Nematocera</taxon>
        <taxon>Culicoidea</taxon>
        <taxon>Culicidae</taxon>
        <taxon>Anophelinae</taxon>
        <taxon>Anopheles</taxon>
    </lineage>
</organism>